<evidence type="ECO:0000313" key="6">
    <source>
        <dbReference type="Proteomes" id="UP000054324"/>
    </source>
</evidence>
<evidence type="ECO:0000256" key="3">
    <source>
        <dbReference type="ARBA" id="ARBA00022525"/>
    </source>
</evidence>
<comment type="subcellular location">
    <subcellularLocation>
        <location evidence="1">Secreted</location>
    </subcellularLocation>
</comment>
<dbReference type="InterPro" id="IPR014756">
    <property type="entry name" value="Ig_E-set"/>
</dbReference>
<dbReference type="RefSeq" id="XP_009169885.1">
    <property type="nucleotide sequence ID" value="XM_009171621.1"/>
</dbReference>
<dbReference type="InterPro" id="IPR003172">
    <property type="entry name" value="ML_dom"/>
</dbReference>
<dbReference type="OrthoDB" id="4937502at2759"/>
<evidence type="ECO:0000256" key="2">
    <source>
        <dbReference type="ARBA" id="ARBA00006370"/>
    </source>
</evidence>
<evidence type="ECO:0000256" key="1">
    <source>
        <dbReference type="ARBA" id="ARBA00004613"/>
    </source>
</evidence>
<keyword evidence="3" id="KW-0964">Secreted</keyword>
<evidence type="ECO:0000259" key="4">
    <source>
        <dbReference type="Pfam" id="PF02221"/>
    </source>
</evidence>
<name>A0A074ZGH1_OPIVI</name>
<dbReference type="FunFam" id="2.60.40.770:FF:000001">
    <property type="entry name" value="NPC intracellular cholesterol transporter 2"/>
    <property type="match status" value="1"/>
</dbReference>
<dbReference type="CTD" id="20328176"/>
<feature type="non-terminal residue" evidence="5">
    <location>
        <position position="93"/>
    </location>
</feature>
<comment type="similarity">
    <text evidence="2">Belongs to the NPC2 family.</text>
</comment>
<dbReference type="GeneID" id="20328176"/>
<gene>
    <name evidence="5" type="ORF">T265_14009</name>
</gene>
<dbReference type="Gene3D" id="2.60.40.770">
    <property type="match status" value="1"/>
</dbReference>
<feature type="domain" description="MD-2-related lipid-recognition" evidence="4">
    <location>
        <begin position="4"/>
        <end position="93"/>
    </location>
</feature>
<dbReference type="KEGG" id="ovi:T265_14009"/>
<feature type="non-terminal residue" evidence="5">
    <location>
        <position position="1"/>
    </location>
</feature>
<dbReference type="EMBL" id="KL596749">
    <property type="protein sequence ID" value="KER26386.1"/>
    <property type="molecule type" value="Genomic_DNA"/>
</dbReference>
<protein>
    <recommendedName>
        <fullName evidence="4">MD-2-related lipid-recognition domain-containing protein</fullName>
    </recommendedName>
</protein>
<keyword evidence="6" id="KW-1185">Reference proteome</keyword>
<accession>A0A074ZGH1</accession>
<reference evidence="5 6" key="1">
    <citation type="submission" date="2013-11" db="EMBL/GenBank/DDBJ databases">
        <title>Opisthorchis viverrini - life in the bile duct.</title>
        <authorList>
            <person name="Young N.D."/>
            <person name="Nagarajan N."/>
            <person name="Lin S.J."/>
            <person name="Korhonen P.K."/>
            <person name="Jex A.R."/>
            <person name="Hall R.S."/>
            <person name="Safavi-Hemami H."/>
            <person name="Kaewkong W."/>
            <person name="Bertrand D."/>
            <person name="Gao S."/>
            <person name="Seet Q."/>
            <person name="Wongkham S."/>
            <person name="Teh B.T."/>
            <person name="Wongkham C."/>
            <person name="Intapan P.M."/>
            <person name="Maleewong W."/>
            <person name="Yang X."/>
            <person name="Hu M."/>
            <person name="Wang Z."/>
            <person name="Hofmann A."/>
            <person name="Sternberg P.W."/>
            <person name="Tan P."/>
            <person name="Wang J."/>
            <person name="Gasser R.B."/>
        </authorList>
    </citation>
    <scope>NUCLEOTIDE SEQUENCE [LARGE SCALE GENOMIC DNA]</scope>
</reference>
<sequence length="93" mass="10387">SEYAKPLSVSITPCNTYYCVLQRGKPTTFEITFQAFDDLEAAGVEVSAIFKTVMMLVTFPNANVCDRLNPPCPIRARQTYTYSYTTAIAESFP</sequence>
<dbReference type="STRING" id="6198.A0A074ZGH1"/>
<organism evidence="5 6">
    <name type="scientific">Opisthorchis viverrini</name>
    <name type="common">Southeast Asian liver fluke</name>
    <dbReference type="NCBI Taxonomy" id="6198"/>
    <lineage>
        <taxon>Eukaryota</taxon>
        <taxon>Metazoa</taxon>
        <taxon>Spiralia</taxon>
        <taxon>Lophotrochozoa</taxon>
        <taxon>Platyhelminthes</taxon>
        <taxon>Trematoda</taxon>
        <taxon>Digenea</taxon>
        <taxon>Opisthorchiida</taxon>
        <taxon>Opisthorchiata</taxon>
        <taxon>Opisthorchiidae</taxon>
        <taxon>Opisthorchis</taxon>
    </lineage>
</organism>
<proteinExistence type="inferred from homology"/>
<dbReference type="AlphaFoldDB" id="A0A074ZGH1"/>
<dbReference type="GO" id="GO:0005576">
    <property type="term" value="C:extracellular region"/>
    <property type="evidence" value="ECO:0007669"/>
    <property type="project" value="UniProtKB-SubCell"/>
</dbReference>
<dbReference type="SUPFAM" id="SSF81296">
    <property type="entry name" value="E set domains"/>
    <property type="match status" value="1"/>
</dbReference>
<dbReference type="Pfam" id="PF02221">
    <property type="entry name" value="E1_DerP2_DerF2"/>
    <property type="match status" value="1"/>
</dbReference>
<evidence type="ECO:0000313" key="5">
    <source>
        <dbReference type="EMBL" id="KER26386.1"/>
    </source>
</evidence>
<dbReference type="Proteomes" id="UP000054324">
    <property type="component" value="Unassembled WGS sequence"/>
</dbReference>